<name>N9CFH0_9GAMM</name>
<proteinExistence type="predicted"/>
<reference evidence="1 2" key="1">
    <citation type="submission" date="2013-02" db="EMBL/GenBank/DDBJ databases">
        <title>The Genome Sequence of Acinetobacter bouvetii CIP 107468.</title>
        <authorList>
            <consortium name="The Broad Institute Genome Sequencing Platform"/>
            <consortium name="The Broad Institute Genome Sequencing Center for Infectious Disease"/>
            <person name="Cerqueira G."/>
            <person name="Feldgarden M."/>
            <person name="Courvalin P."/>
            <person name="Perichon B."/>
            <person name="Grillot-Courvalin C."/>
            <person name="Clermont D."/>
            <person name="Rocha E."/>
            <person name="Yoon E.-J."/>
            <person name="Nemec A."/>
            <person name="Walker B."/>
            <person name="Young S.K."/>
            <person name="Zeng Q."/>
            <person name="Gargeya S."/>
            <person name="Fitzgerald M."/>
            <person name="Haas B."/>
            <person name="Abouelleil A."/>
            <person name="Alvarado L."/>
            <person name="Arachchi H.M."/>
            <person name="Berlin A.M."/>
            <person name="Chapman S.B."/>
            <person name="Dewar J."/>
            <person name="Goldberg J."/>
            <person name="Griggs A."/>
            <person name="Gujja S."/>
            <person name="Hansen M."/>
            <person name="Howarth C."/>
            <person name="Imamovic A."/>
            <person name="Larimer J."/>
            <person name="McCowan C."/>
            <person name="Murphy C."/>
            <person name="Neiman D."/>
            <person name="Pearson M."/>
            <person name="Priest M."/>
            <person name="Roberts A."/>
            <person name="Saif S."/>
            <person name="Shea T."/>
            <person name="Sisk P."/>
            <person name="Sykes S."/>
            <person name="Wortman J."/>
            <person name="Nusbaum C."/>
            <person name="Birren B."/>
        </authorList>
    </citation>
    <scope>NUCLEOTIDE SEQUENCE [LARGE SCALE GENOMIC DNA]</scope>
    <source>
        <strain evidence="1 2">CIP 107468</strain>
    </source>
</reference>
<keyword evidence="2" id="KW-1185">Reference proteome</keyword>
<gene>
    <name evidence="1" type="ORF">F941_00167</name>
</gene>
<dbReference type="EMBL" id="APQD01000002">
    <property type="protein sequence ID" value="ENV84251.1"/>
    <property type="molecule type" value="Genomic_DNA"/>
</dbReference>
<comment type="caution">
    <text evidence="1">The sequence shown here is derived from an EMBL/GenBank/DDBJ whole genome shotgun (WGS) entry which is preliminary data.</text>
</comment>
<evidence type="ECO:0000313" key="2">
    <source>
        <dbReference type="Proteomes" id="UP000018460"/>
    </source>
</evidence>
<dbReference type="Proteomes" id="UP000018460">
    <property type="component" value="Unassembled WGS sequence"/>
</dbReference>
<sequence length="38" mass="4451">MGADRQSAGSEFLFLNQEYFRLNGQMKKYKAVFSDPLY</sequence>
<organism evidence="1 2">
    <name type="scientific">Acinetobacter bouvetii DSM 14964 = CIP 107468</name>
    <dbReference type="NCBI Taxonomy" id="1120925"/>
    <lineage>
        <taxon>Bacteria</taxon>
        <taxon>Pseudomonadati</taxon>
        <taxon>Pseudomonadota</taxon>
        <taxon>Gammaproteobacteria</taxon>
        <taxon>Moraxellales</taxon>
        <taxon>Moraxellaceae</taxon>
        <taxon>Acinetobacter</taxon>
    </lineage>
</organism>
<protein>
    <submittedName>
        <fullName evidence="1">Uncharacterized protein</fullName>
    </submittedName>
</protein>
<evidence type="ECO:0000313" key="1">
    <source>
        <dbReference type="EMBL" id="ENV84251.1"/>
    </source>
</evidence>
<accession>N9CFH0</accession>
<dbReference type="AlphaFoldDB" id="N9CFH0"/>